<dbReference type="SUPFAM" id="SSF69179">
    <property type="entry name" value="Integrin domains"/>
    <property type="match status" value="1"/>
</dbReference>
<keyword evidence="12" id="KW-1015">Disulfide bond</keyword>
<dbReference type="Gene3D" id="2.60.40.1510">
    <property type="entry name" value="ntegrin, alpha v. Chain A, domain 3"/>
    <property type="match status" value="1"/>
</dbReference>
<dbReference type="InterPro" id="IPR032695">
    <property type="entry name" value="Integrin_dom_sf"/>
</dbReference>
<reference evidence="18" key="2">
    <citation type="submission" date="2025-09" db="UniProtKB">
        <authorList>
            <consortium name="Ensembl"/>
        </authorList>
    </citation>
    <scope>IDENTIFICATION</scope>
</reference>
<dbReference type="GO" id="GO:0005178">
    <property type="term" value="F:integrin binding"/>
    <property type="evidence" value="ECO:0007669"/>
    <property type="project" value="TreeGrafter"/>
</dbReference>
<dbReference type="InterPro" id="IPR013519">
    <property type="entry name" value="Int_alpha_beta-p"/>
</dbReference>
<evidence type="ECO:0000256" key="6">
    <source>
        <dbReference type="ARBA" id="ARBA00022737"/>
    </source>
</evidence>
<organism evidence="18 19">
    <name type="scientific">Buteo japonicus</name>
    <dbReference type="NCBI Taxonomy" id="224669"/>
    <lineage>
        <taxon>Eukaryota</taxon>
        <taxon>Metazoa</taxon>
        <taxon>Chordata</taxon>
        <taxon>Craniata</taxon>
        <taxon>Vertebrata</taxon>
        <taxon>Euteleostomi</taxon>
        <taxon>Archelosauria</taxon>
        <taxon>Archosauria</taxon>
        <taxon>Dinosauria</taxon>
        <taxon>Saurischia</taxon>
        <taxon>Theropoda</taxon>
        <taxon>Coelurosauria</taxon>
        <taxon>Aves</taxon>
        <taxon>Neognathae</taxon>
        <taxon>Neoaves</taxon>
        <taxon>Telluraves</taxon>
        <taxon>Accipitrimorphae</taxon>
        <taxon>Accipitriformes</taxon>
        <taxon>Accipitridae</taxon>
        <taxon>Accipitrinae</taxon>
        <taxon>Buteo</taxon>
    </lineage>
</organism>
<dbReference type="InterPro" id="IPR036465">
    <property type="entry name" value="vWFA_dom_sf"/>
</dbReference>
<dbReference type="GO" id="GO:0007229">
    <property type="term" value="P:integrin-mediated signaling pathway"/>
    <property type="evidence" value="ECO:0007669"/>
    <property type="project" value="UniProtKB-KW"/>
</dbReference>
<dbReference type="Gene3D" id="3.40.50.410">
    <property type="entry name" value="von Willebrand factor, type A domain"/>
    <property type="match status" value="1"/>
</dbReference>
<evidence type="ECO:0000256" key="13">
    <source>
        <dbReference type="ARBA" id="ARBA00023170"/>
    </source>
</evidence>
<dbReference type="PANTHER" id="PTHR23220">
    <property type="entry name" value="INTEGRIN ALPHA"/>
    <property type="match status" value="1"/>
</dbReference>
<dbReference type="InterPro" id="IPR002035">
    <property type="entry name" value="VWF_A"/>
</dbReference>
<evidence type="ECO:0000256" key="7">
    <source>
        <dbReference type="ARBA" id="ARBA00022837"/>
    </source>
</evidence>
<dbReference type="Gene3D" id="2.60.40.1460">
    <property type="entry name" value="Integrin domains. Chain A, domain 2"/>
    <property type="match status" value="1"/>
</dbReference>
<evidence type="ECO:0000256" key="2">
    <source>
        <dbReference type="ARBA" id="ARBA00008054"/>
    </source>
</evidence>
<evidence type="ECO:0000256" key="14">
    <source>
        <dbReference type="ARBA" id="ARBA00023180"/>
    </source>
</evidence>
<dbReference type="PROSITE" id="PS51470">
    <property type="entry name" value="FG_GAP"/>
    <property type="match status" value="2"/>
</dbReference>
<dbReference type="Gene3D" id="2.130.10.130">
    <property type="entry name" value="Integrin alpha, N-terminal"/>
    <property type="match status" value="1"/>
</dbReference>
<name>A0A8B9ZA10_9AVES</name>
<evidence type="ECO:0000256" key="5">
    <source>
        <dbReference type="ARBA" id="ARBA00022729"/>
    </source>
</evidence>
<evidence type="ECO:0000259" key="17">
    <source>
        <dbReference type="PROSITE" id="PS50234"/>
    </source>
</evidence>
<keyword evidence="7" id="KW-0106">Calcium</keyword>
<dbReference type="GO" id="GO:0008305">
    <property type="term" value="C:integrin complex"/>
    <property type="evidence" value="ECO:0007669"/>
    <property type="project" value="InterPro"/>
</dbReference>
<accession>A0A8B9ZA10</accession>
<dbReference type="GO" id="GO:0009897">
    <property type="term" value="C:external side of plasma membrane"/>
    <property type="evidence" value="ECO:0007669"/>
    <property type="project" value="TreeGrafter"/>
</dbReference>
<dbReference type="Ensembl" id="ENSBJAT00000005121.1">
    <property type="protein sequence ID" value="ENSBJAP00000004978.1"/>
    <property type="gene ID" value="ENSBJAG00000003571.1"/>
</dbReference>
<dbReference type="CDD" id="cd01469">
    <property type="entry name" value="vWA_integrins_alpha_subunit"/>
    <property type="match status" value="1"/>
</dbReference>
<dbReference type="InterPro" id="IPR013517">
    <property type="entry name" value="FG-GAP"/>
</dbReference>
<dbReference type="GO" id="GO:0007160">
    <property type="term" value="P:cell-matrix adhesion"/>
    <property type="evidence" value="ECO:0007669"/>
    <property type="project" value="TreeGrafter"/>
</dbReference>
<keyword evidence="5" id="KW-0732">Signal</keyword>
<feature type="repeat" description="FG-GAP" evidence="15">
    <location>
        <begin position="434"/>
        <end position="492"/>
    </location>
</feature>
<keyword evidence="8 16" id="KW-0130">Cell adhesion</keyword>
<evidence type="ECO:0000256" key="10">
    <source>
        <dbReference type="ARBA" id="ARBA00023037"/>
    </source>
</evidence>
<evidence type="ECO:0000256" key="4">
    <source>
        <dbReference type="ARBA" id="ARBA00022723"/>
    </source>
</evidence>
<feature type="domain" description="VWFA" evidence="17">
    <location>
        <begin position="84"/>
        <end position="267"/>
    </location>
</feature>
<dbReference type="PANTHER" id="PTHR23220:SF26">
    <property type="entry name" value="INTEGRIN ALPHA-10"/>
    <property type="match status" value="1"/>
</dbReference>
<proteinExistence type="inferred from homology"/>
<keyword evidence="11" id="KW-0472">Membrane</keyword>
<keyword evidence="13 16" id="KW-0675">Receptor</keyword>
<dbReference type="SMART" id="SM00327">
    <property type="entry name" value="VWA"/>
    <property type="match status" value="1"/>
</dbReference>
<comment type="similarity">
    <text evidence="2 16">Belongs to the integrin alpha chain family.</text>
</comment>
<comment type="subcellular location">
    <subcellularLocation>
        <location evidence="1 16">Membrane</location>
        <topology evidence="1 16">Single-pass type I membrane protein</topology>
    </subcellularLocation>
</comment>
<dbReference type="FunFam" id="3.40.50.410:FF:000012">
    <property type="entry name" value="Integrin, alpha 10"/>
    <property type="match status" value="1"/>
</dbReference>
<dbReference type="PROSITE" id="PS50234">
    <property type="entry name" value="VWFA"/>
    <property type="match status" value="1"/>
</dbReference>
<keyword evidence="19" id="KW-1185">Reference proteome</keyword>
<dbReference type="GO" id="GO:0033627">
    <property type="term" value="P:cell adhesion mediated by integrin"/>
    <property type="evidence" value="ECO:0007669"/>
    <property type="project" value="TreeGrafter"/>
</dbReference>
<evidence type="ECO:0000256" key="1">
    <source>
        <dbReference type="ARBA" id="ARBA00004479"/>
    </source>
</evidence>
<keyword evidence="14" id="KW-0325">Glycoprotein</keyword>
<evidence type="ECO:0000256" key="15">
    <source>
        <dbReference type="PROSITE-ProRule" id="PRU00803"/>
    </source>
</evidence>
<dbReference type="Pfam" id="PF01839">
    <property type="entry name" value="FG-GAP"/>
    <property type="match status" value="2"/>
</dbReference>
<dbReference type="Pfam" id="PF00092">
    <property type="entry name" value="VWA"/>
    <property type="match status" value="1"/>
</dbReference>
<evidence type="ECO:0000256" key="12">
    <source>
        <dbReference type="ARBA" id="ARBA00023157"/>
    </source>
</evidence>
<evidence type="ECO:0000256" key="3">
    <source>
        <dbReference type="ARBA" id="ARBA00022692"/>
    </source>
</evidence>
<dbReference type="PRINTS" id="PR00453">
    <property type="entry name" value="VWFADOMAIN"/>
</dbReference>
<dbReference type="GO" id="GO:0046872">
    <property type="term" value="F:metal ion binding"/>
    <property type="evidence" value="ECO:0007669"/>
    <property type="project" value="UniProtKB-KW"/>
</dbReference>
<keyword evidence="10 16" id="KW-0401">Integrin</keyword>
<evidence type="ECO:0000256" key="16">
    <source>
        <dbReference type="RuleBase" id="RU003762"/>
    </source>
</evidence>
<dbReference type="PRINTS" id="PR01185">
    <property type="entry name" value="INTEGRINA"/>
</dbReference>
<dbReference type="InterPro" id="IPR028994">
    <property type="entry name" value="Integrin_alpha_N"/>
</dbReference>
<dbReference type="SUPFAM" id="SSF53300">
    <property type="entry name" value="vWA-like"/>
    <property type="match status" value="1"/>
</dbReference>
<dbReference type="GO" id="GO:0098609">
    <property type="term" value="P:cell-cell adhesion"/>
    <property type="evidence" value="ECO:0007669"/>
    <property type="project" value="TreeGrafter"/>
</dbReference>
<dbReference type="Proteomes" id="UP000694555">
    <property type="component" value="Unplaced"/>
</dbReference>
<sequence>GAPWDSDRQGDVYKCRVGPPNTNCTKANLGTTMPHGDGWPSLYPALPFPVGGWLRCAEPHAGTSPRRAGVSCVPPLAGCSTYMDIVIVLDGSNSIYPWYEVQNFLSNILSKFFIGPGQIQVGVLQYGERAVHEWVLGQYQTAEEVVEAAKNISRQEGRETRTAFAIHQACTEAFSPERGGRADATRLMIVVTDGESHDGEELPEALAECEKRNVTRYAIAVLGHYLRRQQDPEDFIREIKYIASDPDEKYFFNVTDEAALNDIVDALGDRIFSLEGDVGSFELEMSQIGFSLHLLEDGILFGTVGAYDWDGAVLEESRRGRIIPPRKAFEKEFPLELKNHAAYLGYAISSLRLPGGQRLYVAGAPRFQHKGKVILFEMGTTGTMTVAQALTGEQIGSYFGSEVCALDVDGDGVTDVLLVAAPMYLGAQSRETGRVYLYRVGQPQDSRFGYALAAVPDLNHDGFNDVVVGAPLEDGHRGAVYVYHGAPGTLLPNYKQVRWGWGLSLYFGRSVDGQLDLDGDGLVDLAVGAQGVAINTSLTVEPPAINVIQKNCQRGGTGAVCLRARVCFRAGTRARGQQDREIGERWGLGGCARRQPRSIPTACPGCPLGWPWPNPLGQCWMRGPPPPSGNWWVLEGVAGSRINPGASSTRITPGSFQIPFFKDCGEDDECVADLVLRATMDIVGSSPWGCNLPRCCRQSPHNKKENAYNASLLLRFSNNLHFSSLALQVRGHGGIPQTYMAPPVHPRHHSPSSPIQTLRPIPGQRLGSLQSFIDPPATLEDNVVQLSAPIRYEPDLFLSR</sequence>
<keyword evidence="6" id="KW-0677">Repeat</keyword>
<keyword evidence="3" id="KW-0812">Transmembrane</keyword>
<evidence type="ECO:0000313" key="19">
    <source>
        <dbReference type="Proteomes" id="UP000694555"/>
    </source>
</evidence>
<protein>
    <submittedName>
        <fullName evidence="18">Integrin subunit alpha 10</fullName>
    </submittedName>
</protein>
<keyword evidence="4" id="KW-0479">Metal-binding</keyword>
<evidence type="ECO:0000313" key="18">
    <source>
        <dbReference type="Ensembl" id="ENSBJAP00000004978.1"/>
    </source>
</evidence>
<keyword evidence="9" id="KW-1133">Transmembrane helix</keyword>
<dbReference type="InterPro" id="IPR000413">
    <property type="entry name" value="Integrin_alpha"/>
</dbReference>
<evidence type="ECO:0000256" key="11">
    <source>
        <dbReference type="ARBA" id="ARBA00023136"/>
    </source>
</evidence>
<dbReference type="AlphaFoldDB" id="A0A8B9ZA10"/>
<reference evidence="18" key="1">
    <citation type="submission" date="2025-08" db="UniProtKB">
        <authorList>
            <consortium name="Ensembl"/>
        </authorList>
    </citation>
    <scope>IDENTIFICATION</scope>
</reference>
<dbReference type="SMART" id="SM00191">
    <property type="entry name" value="Int_alpha"/>
    <property type="match status" value="4"/>
</dbReference>
<feature type="repeat" description="FG-GAP" evidence="15">
    <location>
        <begin position="385"/>
        <end position="433"/>
    </location>
</feature>
<dbReference type="SUPFAM" id="SSF69318">
    <property type="entry name" value="Integrin alpha N-terminal domain"/>
    <property type="match status" value="1"/>
</dbReference>
<evidence type="ECO:0000256" key="9">
    <source>
        <dbReference type="ARBA" id="ARBA00022989"/>
    </source>
</evidence>
<evidence type="ECO:0000256" key="8">
    <source>
        <dbReference type="ARBA" id="ARBA00022889"/>
    </source>
</evidence>